<evidence type="ECO:0000256" key="1">
    <source>
        <dbReference type="ARBA" id="ARBA00004138"/>
    </source>
</evidence>
<feature type="compositionally biased region" description="Basic and acidic residues" evidence="6">
    <location>
        <begin position="897"/>
        <end position="910"/>
    </location>
</feature>
<keyword evidence="8" id="KW-1185">Reference proteome</keyword>
<dbReference type="InterPro" id="IPR001611">
    <property type="entry name" value="Leu-rich_rpt"/>
</dbReference>
<feature type="compositionally biased region" description="Acidic residues" evidence="6">
    <location>
        <begin position="938"/>
        <end position="956"/>
    </location>
</feature>
<evidence type="ECO:0000256" key="6">
    <source>
        <dbReference type="SAM" id="MobiDB-lite"/>
    </source>
</evidence>
<feature type="compositionally biased region" description="Pro residues" evidence="6">
    <location>
        <begin position="793"/>
        <end position="837"/>
    </location>
</feature>
<feature type="compositionally biased region" description="Basic and acidic residues" evidence="6">
    <location>
        <begin position="521"/>
        <end position="557"/>
    </location>
</feature>
<feature type="compositionally biased region" description="Basic and acidic residues" evidence="6">
    <location>
        <begin position="18"/>
        <end position="27"/>
    </location>
</feature>
<comment type="caution">
    <text evidence="7">The sequence shown here is derived from an EMBL/GenBank/DDBJ whole genome shotgun (WGS) entry which is preliminary data.</text>
</comment>
<feature type="region of interest" description="Disordered" evidence="6">
    <location>
        <begin position="285"/>
        <end position="317"/>
    </location>
</feature>
<feature type="compositionally biased region" description="Basic and acidic residues" evidence="6">
    <location>
        <begin position="741"/>
        <end position="754"/>
    </location>
</feature>
<keyword evidence="3" id="KW-0677">Repeat</keyword>
<feature type="compositionally biased region" description="Basic and acidic residues" evidence="6">
    <location>
        <begin position="703"/>
        <end position="712"/>
    </location>
</feature>
<dbReference type="Proteomes" id="UP000265618">
    <property type="component" value="Unassembled WGS sequence"/>
</dbReference>
<dbReference type="OrthoDB" id="275495at2759"/>
<gene>
    <name evidence="7" type="ORF">KIPB_006732</name>
</gene>
<protein>
    <submittedName>
        <fullName evidence="7">Uncharacterized protein</fullName>
    </submittedName>
</protein>
<dbReference type="SUPFAM" id="SSF52075">
    <property type="entry name" value="Outer arm dynein light chain 1"/>
    <property type="match status" value="1"/>
</dbReference>
<dbReference type="InterPro" id="IPR032675">
    <property type="entry name" value="LRR_dom_sf"/>
</dbReference>
<feature type="compositionally biased region" description="Basic and acidic residues" evidence="6">
    <location>
        <begin position="292"/>
        <end position="317"/>
    </location>
</feature>
<evidence type="ECO:0000256" key="4">
    <source>
        <dbReference type="ARBA" id="ARBA00023069"/>
    </source>
</evidence>
<feature type="compositionally biased region" description="Pro residues" evidence="6">
    <location>
        <begin position="593"/>
        <end position="605"/>
    </location>
</feature>
<reference evidence="7 8" key="1">
    <citation type="journal article" date="2018" name="PLoS ONE">
        <title>The draft genome of Kipferlia bialata reveals reductive genome evolution in fornicate parasites.</title>
        <authorList>
            <person name="Tanifuji G."/>
            <person name="Takabayashi S."/>
            <person name="Kume K."/>
            <person name="Takagi M."/>
            <person name="Nakayama T."/>
            <person name="Kamikawa R."/>
            <person name="Inagaki Y."/>
            <person name="Hashimoto T."/>
        </authorList>
    </citation>
    <scope>NUCLEOTIDE SEQUENCE [LARGE SCALE GENOMIC DNA]</scope>
    <source>
        <strain evidence="7">NY0173</strain>
    </source>
</reference>
<proteinExistence type="predicted"/>
<feature type="region of interest" description="Disordered" evidence="6">
    <location>
        <begin position="521"/>
        <end position="981"/>
    </location>
</feature>
<dbReference type="PANTHER" id="PTHR45973:SF9">
    <property type="entry name" value="LEUCINE-RICH REPEAT-CONTAINING PROTEIN 46"/>
    <property type="match status" value="1"/>
</dbReference>
<feature type="compositionally biased region" description="Acidic residues" evidence="6">
    <location>
        <begin position="768"/>
        <end position="778"/>
    </location>
</feature>
<keyword evidence="4" id="KW-0969">Cilium</keyword>
<sequence length="1376" mass="149451">MSPVRTGPAHPLTLDGGEGERGGEEGTKAIPRTYGDAGGPVMRLCSQGLTRFPSMDRRRVVEVEGEGERERDLHDVVSLILRSNRLTCLSVTSKLVLHSLSVLDMGHNQITSLSFLSCAPYLRRLYVNHNHIASLASMPSLSQLEVLSLTGNRIASLAGMPSLPSLRVLMLDRNRLQTLASFPFLPSLDTLAVRGNPTYETLNRNEYLLRVLVVSLCPQSLSVLDGSPCSEYRWHCLHCPPCLPEALRRGLPLAALNTVDTDLDALARVVRAYVAVHTSGEGARISITGQGEAERPREESGGMQDGRRGETERARDVYETDSVSLSLSPPSVVPPSIRWSLLSHFHPPRVLETGSMGVTVPSYASIYQTPAKGASPERERGKERCELLCEVLFPAASAPLLACVPIQPLSRPVMLHVRVCGVCQMGETLTAECEYVGGQDCKNHSYRWYTQSETPATPTSTPLGRDRSLGTLIQNGGTSLVLDKVLLVGKRIVLVATPVSTEGVQGEAVASAPTPVVRLAERERQRERGRESAERRQARQSMERERQQERERERERVAASVVLTPCPPRSTNPTQVKGVGERASVETTSPVAPRAPLPPPSPAPSPGHTVMHRIAPLPAMSHTLSMSPAPRGASVGVSVSPRPIASDRASRDSQGEREREREMDMRSDRRRSRSRSLRPDATPPLAVEHTMGVDDLLGVPEGEMERERERDPSAVPLSESAVERQHEIEAILSPEDERDSEGERVGESVGRDVVEVEYTEVFSPLIESEGEVEAEEEAVPPPPPIPATSTHDVPPPPPPAMDQVPPPPPPPPTTSGSVPPPPPPMPSVPTPPMPPVPTVQGSPARPPPPPAPVSDAKAAPPQQRLSVRERAALMDRERAAREEAEREREADMQMAREMSRRESIERRSVFEGDIESEPEYSYTDASISMSEEGREGEGEGGGEGEDEGEDEGEGEGEGDRADTAFDAAEPPAPIPAPVTFDPSNIAGVVIAKADDTDAAPRVVDLAEREEQRLCEFDRLTLAGLYDSNVLSRMLPPNATCTWSSARQRVSLEMDQFFQKGSRSPAHGTNVKWRERHKGLQYQVTSRDVGQMIRAVLVVPAADNKPERAFECSLGPVSALMPVVVPELVEPLKELVVNHPIRVRLNYEGGDPGCHLIQVQLHANDTQRTLEYPMPPPGEGEGEDGEVAVVPVTIGAYGHRVRVTIVPVRFDGRHGVPVPLDHLIPYTTVTLPPVLKDRLGTCLTTAHKKECTLPVSLVESCMTPVPAGKKAKGSPEVIPLETSLVLLCNKKKLKVRDAANKATLFKAMHSEYSVRLDPCTDSGAEGGRDSITLTFPGEQRVCLVGETTPETEGVGYSATDIVYAVLSVLSGGWEGYQ</sequence>
<dbReference type="Pfam" id="PF13855">
    <property type="entry name" value="LRR_8"/>
    <property type="match status" value="1"/>
</dbReference>
<evidence type="ECO:0000256" key="5">
    <source>
        <dbReference type="ARBA" id="ARBA00023273"/>
    </source>
</evidence>
<feature type="compositionally biased region" description="Basic and acidic residues" evidence="6">
    <location>
        <begin position="648"/>
        <end position="667"/>
    </location>
</feature>
<evidence type="ECO:0000256" key="2">
    <source>
        <dbReference type="ARBA" id="ARBA00022614"/>
    </source>
</evidence>
<dbReference type="PROSITE" id="PS51450">
    <property type="entry name" value="LRR"/>
    <property type="match status" value="4"/>
</dbReference>
<dbReference type="EMBL" id="BDIP01001771">
    <property type="protein sequence ID" value="GIQ85108.1"/>
    <property type="molecule type" value="Genomic_DNA"/>
</dbReference>
<evidence type="ECO:0000256" key="3">
    <source>
        <dbReference type="ARBA" id="ARBA00022737"/>
    </source>
</evidence>
<comment type="subcellular location">
    <subcellularLocation>
        <location evidence="1">Cell projection</location>
        <location evidence="1">Cilium</location>
    </subcellularLocation>
</comment>
<organism evidence="7 8">
    <name type="scientific">Kipferlia bialata</name>
    <dbReference type="NCBI Taxonomy" id="797122"/>
    <lineage>
        <taxon>Eukaryota</taxon>
        <taxon>Metamonada</taxon>
        <taxon>Carpediemonas-like organisms</taxon>
        <taxon>Kipferlia</taxon>
    </lineage>
</organism>
<keyword evidence="2" id="KW-0433">Leucine-rich repeat</keyword>
<accession>A0A9K3GJB6</accession>
<dbReference type="SMART" id="SM00369">
    <property type="entry name" value="LRR_TYP"/>
    <property type="match status" value="3"/>
</dbReference>
<evidence type="ECO:0000313" key="7">
    <source>
        <dbReference type="EMBL" id="GIQ85108.1"/>
    </source>
</evidence>
<keyword evidence="5" id="KW-0966">Cell projection</keyword>
<dbReference type="Gene3D" id="3.80.10.10">
    <property type="entry name" value="Ribonuclease Inhibitor"/>
    <property type="match status" value="2"/>
</dbReference>
<feature type="compositionally biased region" description="Basic and acidic residues" evidence="6">
    <location>
        <begin position="866"/>
        <end position="891"/>
    </location>
</feature>
<dbReference type="PANTHER" id="PTHR45973">
    <property type="entry name" value="PROTEIN PHOSPHATASE 1 REGULATORY SUBUNIT SDS22-RELATED"/>
    <property type="match status" value="1"/>
</dbReference>
<name>A0A9K3GJB6_9EUKA</name>
<dbReference type="InterPro" id="IPR003591">
    <property type="entry name" value="Leu-rich_rpt_typical-subtyp"/>
</dbReference>
<dbReference type="SMART" id="SM00365">
    <property type="entry name" value="LRR_SD22"/>
    <property type="match status" value="3"/>
</dbReference>
<feature type="region of interest" description="Disordered" evidence="6">
    <location>
        <begin position="1"/>
        <end position="30"/>
    </location>
</feature>
<evidence type="ECO:0000313" key="8">
    <source>
        <dbReference type="Proteomes" id="UP000265618"/>
    </source>
</evidence>
<dbReference type="InterPro" id="IPR050576">
    <property type="entry name" value="Cilia_flagella_integrity"/>
</dbReference>